<evidence type="ECO:0000256" key="1">
    <source>
        <dbReference type="SAM" id="MobiDB-lite"/>
    </source>
</evidence>
<accession>A0A9W8N4F9</accession>
<protein>
    <submittedName>
        <fullName evidence="2">Uncharacterized protein</fullName>
    </submittedName>
</protein>
<proteinExistence type="predicted"/>
<feature type="region of interest" description="Disordered" evidence="1">
    <location>
        <begin position="119"/>
        <end position="152"/>
    </location>
</feature>
<name>A0A9W8N4F9_9PEZI</name>
<comment type="caution">
    <text evidence="2">The sequence shown here is derived from an EMBL/GenBank/DDBJ whole genome shotgun (WGS) entry which is preliminary data.</text>
</comment>
<gene>
    <name evidence="2" type="ORF">NPX13_g10755</name>
</gene>
<evidence type="ECO:0000313" key="3">
    <source>
        <dbReference type="Proteomes" id="UP001148614"/>
    </source>
</evidence>
<feature type="compositionally biased region" description="Polar residues" evidence="1">
    <location>
        <begin position="140"/>
        <end position="152"/>
    </location>
</feature>
<keyword evidence="3" id="KW-1185">Reference proteome</keyword>
<dbReference type="EMBL" id="JANPWZ010003172">
    <property type="protein sequence ID" value="KAJ3553936.1"/>
    <property type="molecule type" value="Genomic_DNA"/>
</dbReference>
<sequence length="841" mass="96765">MTNDHVRKLADCDDIVLRDQDAAWPITHEKRFRDIQLLGDSRFRTWLENDNRQPRHEAWKQNVKLRAKRLHNKARDLARHSQPNESGWRSQLEHLVFSLDKAGQACSRCQMRFWRSEMEGTDHDTDRSSPYSDDRRENWKTCQCPPQNHDQNTYETGINQLLDERIDESVKLKIGPDNEERRRKIDRAIGLKMKGQVEVLIRKTNGTARDGQSFEYSPFKLATNPPAFPFLILGANAERSKKSFLDIETPAAFSIQKFLKIQRQPELKTQTATEDALVWFIGYRGPSWKVYACYVDVATGVPRYNIHTLWHGDLTNEDKALQLVRIVDYITDWAQDVYYPMILRQLNVLISRQSCDGIRVFGSDNFSRNERNGDHVVGKTPATSHLRQEHGVVRSATSIHYHFGGLAITKENLDSLLILSKAPDRVLSRSADDARRIIESLEQHTELIVTTQHVLDEMEHRWTGQKRKSESKYGPETETEVYAVLEYRCFIDRSWNVTRQLTCLSVSKPALEILAKAASGGSCQPKDLPSTLCVCPSAAIYEAIDCLQSDSALQVLQSALTGTMLSIRPETSPSKGKNRASITQVLSFHACYKSKIHSVVRKYHGMADKQPLSELPQCALPKRRKTESGYALKNEWLSEYRRLTADRSFKNESSRAVSHEAETTHDLFSCSRCTRYHETNWPTKVQYATPWRLIEEHSATDNTVLVEGQIGHGVERFSRTPSKFCLFTIGNAQEATSIARAVKAHLKWNQVYQATLQTLQLPNGNNEIEESEHDAVNLYNQPLLHREFTDEEYSNLKNWIVDLQDKENDNRIREACKKGLYNFSRQSDPQCEDIDERKRKR</sequence>
<dbReference type="VEuPathDB" id="FungiDB:F4678DRAFT_453313"/>
<reference evidence="2" key="1">
    <citation type="submission" date="2022-07" db="EMBL/GenBank/DDBJ databases">
        <title>Genome Sequence of Xylaria arbuscula.</title>
        <authorList>
            <person name="Buettner E."/>
        </authorList>
    </citation>
    <scope>NUCLEOTIDE SEQUENCE</scope>
    <source>
        <strain evidence="2">VT107</strain>
    </source>
</reference>
<organism evidence="2 3">
    <name type="scientific">Xylaria arbuscula</name>
    <dbReference type="NCBI Taxonomy" id="114810"/>
    <lineage>
        <taxon>Eukaryota</taxon>
        <taxon>Fungi</taxon>
        <taxon>Dikarya</taxon>
        <taxon>Ascomycota</taxon>
        <taxon>Pezizomycotina</taxon>
        <taxon>Sordariomycetes</taxon>
        <taxon>Xylariomycetidae</taxon>
        <taxon>Xylariales</taxon>
        <taxon>Xylariaceae</taxon>
        <taxon>Xylaria</taxon>
    </lineage>
</organism>
<evidence type="ECO:0000313" key="2">
    <source>
        <dbReference type="EMBL" id="KAJ3553936.1"/>
    </source>
</evidence>
<dbReference type="Proteomes" id="UP001148614">
    <property type="component" value="Unassembled WGS sequence"/>
</dbReference>
<dbReference type="AlphaFoldDB" id="A0A9W8N4F9"/>
<feature type="compositionally biased region" description="Basic and acidic residues" evidence="1">
    <location>
        <begin position="119"/>
        <end position="139"/>
    </location>
</feature>